<keyword evidence="5 7" id="KW-0472">Membrane</keyword>
<dbReference type="AlphaFoldDB" id="A0AAE3JB61"/>
<dbReference type="RefSeq" id="WP_262538417.1">
    <property type="nucleotide sequence ID" value="NZ_JAJEQN010000008.1"/>
</dbReference>
<protein>
    <submittedName>
        <fullName evidence="10">ABC transporter permease</fullName>
    </submittedName>
</protein>
<dbReference type="PANTHER" id="PTHR30572">
    <property type="entry name" value="MEMBRANE COMPONENT OF TRANSPORTER-RELATED"/>
    <property type="match status" value="1"/>
</dbReference>
<dbReference type="Pfam" id="PF02687">
    <property type="entry name" value="FtsX"/>
    <property type="match status" value="1"/>
</dbReference>
<keyword evidence="11" id="KW-1185">Reference proteome</keyword>
<name>A0AAE3JB61_9FIRM</name>
<keyword evidence="3 7" id="KW-0812">Transmembrane</keyword>
<dbReference type="InterPro" id="IPR003838">
    <property type="entry name" value="ABC3_permease_C"/>
</dbReference>
<comment type="similarity">
    <text evidence="6">Belongs to the ABC-4 integral membrane protein family.</text>
</comment>
<gene>
    <name evidence="10" type="ORF">LKD48_04770</name>
</gene>
<evidence type="ECO:0000256" key="1">
    <source>
        <dbReference type="ARBA" id="ARBA00004651"/>
    </source>
</evidence>
<evidence type="ECO:0000256" key="5">
    <source>
        <dbReference type="ARBA" id="ARBA00023136"/>
    </source>
</evidence>
<dbReference type="EMBL" id="JAJEQN010000008">
    <property type="protein sequence ID" value="MCC2220960.1"/>
    <property type="molecule type" value="Genomic_DNA"/>
</dbReference>
<evidence type="ECO:0000256" key="3">
    <source>
        <dbReference type="ARBA" id="ARBA00022692"/>
    </source>
</evidence>
<dbReference type="GO" id="GO:0005886">
    <property type="term" value="C:plasma membrane"/>
    <property type="evidence" value="ECO:0007669"/>
    <property type="project" value="UniProtKB-SubCell"/>
</dbReference>
<evidence type="ECO:0000313" key="10">
    <source>
        <dbReference type="EMBL" id="MCC2220960.1"/>
    </source>
</evidence>
<evidence type="ECO:0000256" key="7">
    <source>
        <dbReference type="SAM" id="Phobius"/>
    </source>
</evidence>
<feature type="transmembrane region" description="Helical" evidence="7">
    <location>
        <begin position="342"/>
        <end position="368"/>
    </location>
</feature>
<evidence type="ECO:0000259" key="8">
    <source>
        <dbReference type="Pfam" id="PF02687"/>
    </source>
</evidence>
<comment type="subcellular location">
    <subcellularLocation>
        <location evidence="1">Cell membrane</location>
        <topology evidence="1">Multi-pass membrane protein</topology>
    </subcellularLocation>
</comment>
<feature type="transmembrane region" description="Helical" evidence="7">
    <location>
        <begin position="298"/>
        <end position="322"/>
    </location>
</feature>
<accession>A0AAE3JB61</accession>
<feature type="transmembrane region" description="Helical" evidence="7">
    <location>
        <begin position="20"/>
        <end position="40"/>
    </location>
</feature>
<dbReference type="Pfam" id="PF12704">
    <property type="entry name" value="MacB_PCD"/>
    <property type="match status" value="1"/>
</dbReference>
<dbReference type="GO" id="GO:0022857">
    <property type="term" value="F:transmembrane transporter activity"/>
    <property type="evidence" value="ECO:0007669"/>
    <property type="project" value="TreeGrafter"/>
</dbReference>
<feature type="transmembrane region" description="Helical" evidence="7">
    <location>
        <begin position="380"/>
        <end position="404"/>
    </location>
</feature>
<evidence type="ECO:0000256" key="2">
    <source>
        <dbReference type="ARBA" id="ARBA00022475"/>
    </source>
</evidence>
<dbReference type="InterPro" id="IPR025857">
    <property type="entry name" value="MacB_PCD"/>
</dbReference>
<keyword evidence="2" id="KW-1003">Cell membrane</keyword>
<dbReference type="Proteomes" id="UP001198200">
    <property type="component" value="Unassembled WGS sequence"/>
</dbReference>
<organism evidence="10 11">
    <name type="scientific">Anthropogastromicrobium aceti</name>
    <dbReference type="NCBI Taxonomy" id="2981768"/>
    <lineage>
        <taxon>Bacteria</taxon>
        <taxon>Bacillati</taxon>
        <taxon>Bacillota</taxon>
        <taxon>Clostridia</taxon>
        <taxon>Lachnospirales</taxon>
        <taxon>Lachnospiraceae</taxon>
        <taxon>Anthropogastromicrobium</taxon>
    </lineage>
</organism>
<dbReference type="PANTHER" id="PTHR30572:SF4">
    <property type="entry name" value="ABC TRANSPORTER PERMEASE YTRF"/>
    <property type="match status" value="1"/>
</dbReference>
<proteinExistence type="inferred from homology"/>
<comment type="caution">
    <text evidence="10">The sequence shown here is derived from an EMBL/GenBank/DDBJ whole genome shotgun (WGS) entry which is preliminary data.</text>
</comment>
<feature type="domain" description="MacB-like periplasmic core" evidence="9">
    <location>
        <begin position="19"/>
        <end position="260"/>
    </location>
</feature>
<evidence type="ECO:0000256" key="6">
    <source>
        <dbReference type="ARBA" id="ARBA00038076"/>
    </source>
</evidence>
<evidence type="ECO:0000313" key="11">
    <source>
        <dbReference type="Proteomes" id="UP001198200"/>
    </source>
</evidence>
<evidence type="ECO:0000259" key="9">
    <source>
        <dbReference type="Pfam" id="PF12704"/>
    </source>
</evidence>
<keyword evidence="4 7" id="KW-1133">Transmembrane helix</keyword>
<feature type="domain" description="ABC3 transporter permease C-terminal" evidence="8">
    <location>
        <begin position="302"/>
        <end position="414"/>
    </location>
</feature>
<dbReference type="InterPro" id="IPR050250">
    <property type="entry name" value="Macrolide_Exporter_MacB"/>
</dbReference>
<sequence length="421" mass="45953">MFENIRLSFQGIWSHKLRSFLTMLGIIIGIAAIIAIVSTIEGTNELIKQNMMGNNRHTVKVQLSQDDYTYEISTWSPSPEGVPLFDEDTRQEILQIPNVLRAAFYQVRSEYNSVVFYNNQSLSSCTVLGIDQYYFGTAGYQIMQGREIIQEDSKKKRQVAVIDESVLRTLFPDEDPIGKTIEIYGEPFTVVGVCTQVGQSELVINSEEEYWTYYQGGSSSGNIYIPKGVWGTIYKFDEAQNLVLQASGADEMAAAGKAAANIMNQNMNVSDSSITYRSEDLMQQAKQLQDMQSSTNSMLIWVACISLLVGGIGVMNIMLVSVTERTKEIGLKKAIGAKKGRILGQFLTEAAILTSMGGLLGVAAGIGLAEVISKMSSTPVAINGTSIVVSVGFSTLIGVVFGLLPSISAANLNPIEALRHE</sequence>
<evidence type="ECO:0000256" key="4">
    <source>
        <dbReference type="ARBA" id="ARBA00022989"/>
    </source>
</evidence>
<reference evidence="10 11" key="1">
    <citation type="submission" date="2021-10" db="EMBL/GenBank/DDBJ databases">
        <title>Anaerobic single-cell dispensing facilitates the cultivation of human gut bacteria.</title>
        <authorList>
            <person name="Afrizal A."/>
        </authorList>
    </citation>
    <scope>NUCLEOTIDE SEQUENCE [LARGE SCALE GENOMIC DNA]</scope>
    <source>
        <strain evidence="10 11">CLA-AA-H224</strain>
    </source>
</reference>